<evidence type="ECO:0000256" key="2">
    <source>
        <dbReference type="SAM" id="MobiDB-lite"/>
    </source>
</evidence>
<dbReference type="Proteomes" id="UP000192380">
    <property type="component" value="Plasmid pDSJ07"/>
</dbReference>
<dbReference type="Proteomes" id="UP000005050">
    <property type="component" value="Unassembled WGS sequence"/>
</dbReference>
<accession>H3RFZ4</accession>
<dbReference type="EMBL" id="CP017588">
    <property type="protein sequence ID" value="ARF52251.1"/>
    <property type="molecule type" value="Genomic_DNA"/>
</dbReference>
<evidence type="ECO:0000256" key="1">
    <source>
        <dbReference type="ARBA" id="ARBA00010116"/>
    </source>
</evidence>
<dbReference type="PANTHER" id="PTHR39576">
    <property type="entry name" value="ATTACHING AND EFFACING PROTEIN HOMOLOG-RELATED-RELATED"/>
    <property type="match status" value="1"/>
</dbReference>
<feature type="region of interest" description="Disordered" evidence="2">
    <location>
        <begin position="109"/>
        <end position="138"/>
    </location>
</feature>
<dbReference type="Pfam" id="PF05688">
    <property type="entry name" value="BIg21"/>
    <property type="match status" value="1"/>
</dbReference>
<name>H3RFZ4_PANSE</name>
<dbReference type="AlphaFoldDB" id="H3RFZ4"/>
<dbReference type="InterPro" id="IPR008964">
    <property type="entry name" value="Invasin/intimin_cell_adhesion"/>
</dbReference>
<keyword evidence="5" id="KW-0614">Plasmid</keyword>
<dbReference type="InterPro" id="IPR038177">
    <property type="entry name" value="IAT_beta_sf"/>
</dbReference>
<dbReference type="PRINTS" id="PR01369">
    <property type="entry name" value="INTIMIN"/>
</dbReference>
<geneLocation type="plasmid" evidence="5 8">
    <name>pDSJ07</name>
</geneLocation>
<dbReference type="SUPFAM" id="SSF49373">
    <property type="entry name" value="Invasin/intimin cell-adhesion fragments"/>
    <property type="match status" value="5"/>
</dbReference>
<dbReference type="GO" id="GO:0009279">
    <property type="term" value="C:cell outer membrane"/>
    <property type="evidence" value="ECO:0007669"/>
    <property type="project" value="TreeGrafter"/>
</dbReference>
<protein>
    <submittedName>
        <fullName evidence="5 6">Invasin</fullName>
    </submittedName>
</protein>
<dbReference type="InterPro" id="IPR008541">
    <property type="entry name" value="InvE_AD"/>
</dbReference>
<dbReference type="Gene3D" id="2.40.160.160">
    <property type="entry name" value="Inverse autotransporter, beta-domain"/>
    <property type="match status" value="1"/>
</dbReference>
<dbReference type="FunFam" id="2.40.160.160:FF:000001">
    <property type="entry name" value="Intimin-like inverse autotransporter SinH"/>
    <property type="match status" value="1"/>
</dbReference>
<dbReference type="PROSITE" id="PS51782">
    <property type="entry name" value="LYSM"/>
    <property type="match status" value="1"/>
</dbReference>
<reference evidence="5 8" key="3">
    <citation type="submission" date="2016-10" db="EMBL/GenBank/DDBJ databases">
        <title>Complete Genome Assembly of Pantoea stewartii subsp. stewartii DC283, a Corn Pathogen.</title>
        <authorList>
            <person name="Duong D.A."/>
            <person name="Stevens A.M."/>
            <person name="Jensen R.V."/>
        </authorList>
    </citation>
    <scope>NUCLEOTIDE SEQUENCE [LARGE SCALE GENOMIC DNA]</scope>
    <source>
        <strain evidence="5 8">DC283</strain>
        <plasmid evidence="5 8">pDSJ07</plasmid>
    </source>
</reference>
<dbReference type="PANTHER" id="PTHR39576:SF2">
    <property type="entry name" value="ATTACHING AND EFFACING PROTEIN HOMOLOG-RELATED"/>
    <property type="match status" value="1"/>
</dbReference>
<evidence type="ECO:0000313" key="7">
    <source>
        <dbReference type="Proteomes" id="UP000005050"/>
    </source>
</evidence>
<dbReference type="InterPro" id="IPR013783">
    <property type="entry name" value="Ig-like_fold"/>
</dbReference>
<dbReference type="InterPro" id="IPR008542">
    <property type="entry name" value="BIg21"/>
</dbReference>
<feature type="transmembrane region" description="Helical" evidence="3">
    <location>
        <begin position="12"/>
        <end position="34"/>
    </location>
</feature>
<dbReference type="Pfam" id="PF05689">
    <property type="entry name" value="InvE_AD"/>
    <property type="match status" value="1"/>
</dbReference>
<evidence type="ECO:0000256" key="3">
    <source>
        <dbReference type="SAM" id="Phobius"/>
    </source>
</evidence>
<comment type="similarity">
    <text evidence="1">Belongs to the intimin/invasin family.</text>
</comment>
<dbReference type="Pfam" id="PF11924">
    <property type="entry name" value="IAT_beta"/>
    <property type="match status" value="1"/>
</dbReference>
<proteinExistence type="inferred from homology"/>
<dbReference type="InterPro" id="IPR051715">
    <property type="entry name" value="Intimin-Invasin_domain"/>
</dbReference>
<dbReference type="KEGG" id="pstw:DSJ_23455"/>
<feature type="compositionally biased region" description="Low complexity" evidence="2">
    <location>
        <begin position="113"/>
        <end position="135"/>
    </location>
</feature>
<dbReference type="PATRIC" id="fig|660596.6.peg.3089"/>
<dbReference type="Pfam" id="PF09134">
    <property type="entry name" value="Invasin_D3"/>
    <property type="match status" value="1"/>
</dbReference>
<dbReference type="GO" id="GO:0007155">
    <property type="term" value="P:cell adhesion"/>
    <property type="evidence" value="ECO:0007669"/>
    <property type="project" value="InterPro"/>
</dbReference>
<gene>
    <name evidence="6" type="ORF">CKS_1756</name>
    <name evidence="5" type="ORF">DSJ_23455</name>
</gene>
<evidence type="ECO:0000313" key="5">
    <source>
        <dbReference type="EMBL" id="ARF52251.1"/>
    </source>
</evidence>
<dbReference type="InterPro" id="IPR018392">
    <property type="entry name" value="LysM"/>
</dbReference>
<reference evidence="6 7" key="1">
    <citation type="journal article" date="2012" name="Mol. Microbiol.">
        <title>The genetic and structural basis of two distinct terminal side branch residues in stewartan and amylovoran exopolysaccharides and their potential role in host adaptation.</title>
        <authorList>
            <person name="Wang X."/>
            <person name="Yang F."/>
            <person name="von Bodman S.B."/>
        </authorList>
    </citation>
    <scope>NUCLEOTIDE SEQUENCE [LARGE SCALE GENOMIC DNA]</scope>
    <source>
        <strain evidence="6 7">DC283</strain>
    </source>
</reference>
<keyword evidence="3" id="KW-0472">Membrane</keyword>
<evidence type="ECO:0000313" key="8">
    <source>
        <dbReference type="Proteomes" id="UP000192380"/>
    </source>
</evidence>
<dbReference type="InterPro" id="IPR024519">
    <property type="entry name" value="IAT_beta"/>
</dbReference>
<keyword evidence="3" id="KW-1133">Transmembrane helix</keyword>
<dbReference type="Gene3D" id="2.60.40.10">
    <property type="entry name" value="Immunoglobulins"/>
    <property type="match status" value="5"/>
</dbReference>
<feature type="domain" description="LysM" evidence="4">
    <location>
        <begin position="54"/>
        <end position="102"/>
    </location>
</feature>
<evidence type="ECO:0000259" key="4">
    <source>
        <dbReference type="PROSITE" id="PS51782"/>
    </source>
</evidence>
<reference evidence="6" key="2">
    <citation type="submission" date="2012-01" db="EMBL/GenBank/DDBJ databases">
        <authorList>
            <person name="Biehl B.S."/>
            <person name="Ding Y."/>
            <person name="Dugan-Rocha S.P."/>
            <person name="Gibbs R.A."/>
            <person name="Glasner J.D."/>
            <person name="Kovar C."/>
            <person name="Muzny D.M."/>
            <person name="Neeno-Eckwall E.C."/>
            <person name="Perna N.T."/>
            <person name="Qin X."/>
            <person name="von Bodman S.B."/>
            <person name="Weinstock G.M."/>
        </authorList>
    </citation>
    <scope>NUCLEOTIDE SEQUENCE</scope>
    <source>
        <strain evidence="6">DC283</strain>
    </source>
</reference>
<keyword evidence="8" id="KW-1185">Reference proteome</keyword>
<dbReference type="InterPro" id="IPR003535">
    <property type="entry name" value="Intimin/invasin_bac"/>
</dbReference>
<dbReference type="InterPro" id="IPR015217">
    <property type="entry name" value="Invasin_dom_3"/>
</dbReference>
<dbReference type="EMBL" id="AHIE01000024">
    <property type="protein sequence ID" value="EHT99609.1"/>
    <property type="molecule type" value="Genomic_DNA"/>
</dbReference>
<sequence>MDTAFSPGLRRLAWLNIAVQAAFPLAVAFTPVMAGAGEQHFLQQPAPLSAQRTQVYTLGAGETAASVAKKFHLTLGQLREINEFRTFAHGLNGLRPGDEVDVPLMTAKDKKTASGTSTPPPSSDDSSASAQASDEQAQKVAGYASRAGSFLAGSAKSDAAASMARGMATGKAGGALQQWLGHFGTARVQLDADKNFSLKNSQFDLLMPLYDQGDNLVFTQGSLHRTDSRTQANLGTGIRHFYDAWMFGANTFIDYDLSRDHARAGVGLEYWRDFVKLGFNGYVHLTGWKDSPDLADYQERPANGWDIRGQAWVPSLPQLGGKLTYEQYYGSEVALFGVDNRQKNPHAITAGINYTPVPLITLGAEQRQGQSGKSDSRLTVDMNYQLGVPWRAQVDPAAVAAMRSLTGSRYDLVERNNNIVLEYRKKELIRLKTADLVTGYAGEQKSLDVSVTSKYGLERIDWDAAALSAAGGKIVQSGSDYAVVLPAYQATTQAVNTYTVSGVAVDTKGNRSERSDTQVTVQAPEVNKQHSTFTPASSALPADGKSTQVLTLTLRDENNQAVDMDVKDISLKNSTLKSAAVSALTRKSAGVYTVTVTAGTDNETVTLTPSVSGVTLSPARVTISSTTPVQAQSSISTDKTSYVSGADMTVKVTLKDAAGDAVTGATASLTTDAVKVANATLKAGSSWKDNGDGTYTGTYTAGAAGDSLKATVQLTDWSSKAESEAYAITAGAPVQAQSSISTDKTSYVSGADMTVKVTLKDAAGDAVTGATASLTTDAVKVANATLKAGSSWKDNGDGTYTGTYTAGAAGDSLKATVQLTDWSSKAESEAYAITAGAPVQAQSSISTDKTSYVSGADMTVKVTLKDAAGDAVTGATASLTTDAVKVANATLKAGSSWKDNGDGTYTGTYTAGAAGDSLKATVQLTDWSSKAESEAYAITAGAPVQAQSSISTDKTSYVSGADMTVKVTLKDAAGDAVTGATASLTTDAVKVANATLKAGSSWKDNGDGTYTGTYTAGAAGDSLKATVQLTDWSSKAESEAYAITAGTLTLSLSEGKVKVGDNITLTVNYVPNSSLSFSIDSVTDRQGKARTDSGDLLFDGKKIDEFKGSTDENGKLAVTLTDPDGIGVQTTIKVSVDGIQKETSVIYTVITSPDTDKANMWGHMPDTITTDGVTFVRPDLVSEQPGNAVKKSEANEIWSTYYFDGATAHCTLPTKENLLALYNNLGDVNAVYGWPKKVIYRSSTQVPGADGFHTNVDISTGRVNDLGGDAVSSLYVTCVK</sequence>
<keyword evidence="3" id="KW-0812">Transmembrane</keyword>
<evidence type="ECO:0000313" key="6">
    <source>
        <dbReference type="EMBL" id="EHT99609.1"/>
    </source>
</evidence>
<organism evidence="6 7">
    <name type="scientific">Pantoea stewartii subsp. stewartii DC283</name>
    <dbReference type="NCBI Taxonomy" id="660596"/>
    <lineage>
        <taxon>Bacteria</taxon>
        <taxon>Pseudomonadati</taxon>
        <taxon>Pseudomonadota</taxon>
        <taxon>Gammaproteobacteria</taxon>
        <taxon>Enterobacterales</taxon>
        <taxon>Erwiniaceae</taxon>
        <taxon>Pantoea</taxon>
    </lineage>
</organism>